<organism evidence="3">
    <name type="scientific">Leuconostoc lactis</name>
    <dbReference type="NCBI Taxonomy" id="1246"/>
    <lineage>
        <taxon>Bacteria</taxon>
        <taxon>Bacillati</taxon>
        <taxon>Bacillota</taxon>
        <taxon>Bacilli</taxon>
        <taxon>Lactobacillales</taxon>
        <taxon>Lactobacillaceae</taxon>
        <taxon>Leuconostoc</taxon>
    </lineage>
</organism>
<dbReference type="GO" id="GO:0015074">
    <property type="term" value="P:DNA integration"/>
    <property type="evidence" value="ECO:0007669"/>
    <property type="project" value="InterPro"/>
</dbReference>
<dbReference type="AlphaFoldDB" id="Q48625"/>
<geneLocation type="plasmid" evidence="3">
    <name>pNZ63</name>
</geneLocation>
<dbReference type="InterPro" id="IPR036397">
    <property type="entry name" value="RNaseH_sf"/>
</dbReference>
<dbReference type="PANTHER" id="PTHR46889:SF4">
    <property type="entry name" value="TRANSPOSASE INSO FOR INSERTION SEQUENCE ELEMENT IS911B-RELATED"/>
    <property type="match status" value="1"/>
</dbReference>
<protein>
    <submittedName>
        <fullName evidence="3">ORFC</fullName>
    </submittedName>
</protein>
<dbReference type="Pfam" id="PF00665">
    <property type="entry name" value="rve"/>
    <property type="match status" value="1"/>
</dbReference>
<feature type="domain" description="Integrase catalytic" evidence="2">
    <location>
        <begin position="24"/>
        <end position="182"/>
    </location>
</feature>
<dbReference type="NCBIfam" id="NF033516">
    <property type="entry name" value="transpos_IS3"/>
    <property type="match status" value="1"/>
</dbReference>
<keyword evidence="3" id="KW-0614">Plasmid</keyword>
<feature type="compositionally biased region" description="Low complexity" evidence="1">
    <location>
        <begin position="17"/>
        <end position="28"/>
    </location>
</feature>
<evidence type="ECO:0000313" key="3">
    <source>
        <dbReference type="EMBL" id="AAC44114.1"/>
    </source>
</evidence>
<reference evidence="3" key="1">
    <citation type="journal article" date="1996" name="Appl. Environ. Microbiol.">
        <title>The lactose transporter in Leuconostoc lactis is a new member of the LacS subfamily of galactoside-pentose-hexuronide translocators.</title>
        <authorList>
            <person name="Vaughan E.E."/>
            <person name="David S."/>
            <person name="de Vos W.M."/>
        </authorList>
    </citation>
    <scope>NUCLEOTIDE SEQUENCE</scope>
    <source>
        <strain evidence="3">6009</strain>
        <plasmid evidence="3">pNZ63</plasmid>
    </source>
</reference>
<dbReference type="PROSITE" id="PS50994">
    <property type="entry name" value="INTEGRASE"/>
    <property type="match status" value="1"/>
</dbReference>
<proteinExistence type="predicted"/>
<dbReference type="InterPro" id="IPR001584">
    <property type="entry name" value="Integrase_cat-core"/>
</dbReference>
<dbReference type="Pfam" id="PF13333">
    <property type="entry name" value="rve_2"/>
    <property type="match status" value="1"/>
</dbReference>
<sequence length="182" mass="21161">MNEMSLKSRMVRKSYKKPTTTTDTPQKPNLMKNLDDLSGVLTTDITYIQLMNRDWVYLATVYDPEKRRVVSYGLSSEMTKEFATSVIVKALSANGKPKMIHSDMGSQYTSSLFEGTLQNAGIDHSYSRKGHPYDNARIESFHSLIKRELIYHEEYRTIDDVRASVEWYVKRYNNERVNSRIE</sequence>
<dbReference type="InterPro" id="IPR012337">
    <property type="entry name" value="RNaseH-like_sf"/>
</dbReference>
<accession>Q48625</accession>
<evidence type="ECO:0000259" key="2">
    <source>
        <dbReference type="PROSITE" id="PS50994"/>
    </source>
</evidence>
<name>Q48625_LEULA</name>
<dbReference type="InterPro" id="IPR048020">
    <property type="entry name" value="Transpos_IS3"/>
</dbReference>
<dbReference type="EMBL" id="U47655">
    <property type="protein sequence ID" value="AAC44114.1"/>
    <property type="molecule type" value="Genomic_DNA"/>
</dbReference>
<dbReference type="SUPFAM" id="SSF53098">
    <property type="entry name" value="Ribonuclease H-like"/>
    <property type="match status" value="1"/>
</dbReference>
<dbReference type="GO" id="GO:0003676">
    <property type="term" value="F:nucleic acid binding"/>
    <property type="evidence" value="ECO:0007669"/>
    <property type="project" value="InterPro"/>
</dbReference>
<dbReference type="InterPro" id="IPR050900">
    <property type="entry name" value="Transposase_IS3/IS150/IS904"/>
</dbReference>
<dbReference type="Gene3D" id="3.30.420.10">
    <property type="entry name" value="Ribonuclease H-like superfamily/Ribonuclease H"/>
    <property type="match status" value="1"/>
</dbReference>
<dbReference type="PANTHER" id="PTHR46889">
    <property type="entry name" value="TRANSPOSASE INSF FOR INSERTION SEQUENCE IS3B-RELATED"/>
    <property type="match status" value="1"/>
</dbReference>
<evidence type="ECO:0000256" key="1">
    <source>
        <dbReference type="SAM" id="MobiDB-lite"/>
    </source>
</evidence>
<feature type="region of interest" description="Disordered" evidence="1">
    <location>
        <begin position="1"/>
        <end position="28"/>
    </location>
</feature>